<name>A0A8J3R180_9ACTN</name>
<dbReference type="GO" id="GO:0016872">
    <property type="term" value="F:intramolecular lyase activity"/>
    <property type="evidence" value="ECO:0007669"/>
    <property type="project" value="InterPro"/>
</dbReference>
<feature type="domain" description="FtsX extracellular" evidence="2">
    <location>
        <begin position="30"/>
        <end position="117"/>
    </location>
</feature>
<keyword evidence="4" id="KW-1185">Reference proteome</keyword>
<dbReference type="GO" id="GO:0016020">
    <property type="term" value="C:membrane"/>
    <property type="evidence" value="ECO:0007669"/>
    <property type="project" value="InterPro"/>
</dbReference>
<protein>
    <recommendedName>
        <fullName evidence="2">FtsX extracellular domain-containing protein</fullName>
    </recommendedName>
</protein>
<accession>A0A8J3R180</accession>
<evidence type="ECO:0000256" key="1">
    <source>
        <dbReference type="SAM" id="SignalP"/>
    </source>
</evidence>
<feature type="domain" description="FtsX extracellular" evidence="2">
    <location>
        <begin position="135"/>
        <end position="202"/>
    </location>
</feature>
<evidence type="ECO:0000313" key="4">
    <source>
        <dbReference type="Proteomes" id="UP000642748"/>
    </source>
</evidence>
<comment type="caution">
    <text evidence="3">The sequence shown here is derived from an EMBL/GenBank/DDBJ whole genome shotgun (WGS) entry which is preliminary data.</text>
</comment>
<evidence type="ECO:0000259" key="2">
    <source>
        <dbReference type="Pfam" id="PF18075"/>
    </source>
</evidence>
<keyword evidence="1" id="KW-0732">Signal</keyword>
<feature type="signal peptide" evidence="1">
    <location>
        <begin position="1"/>
        <end position="22"/>
    </location>
</feature>
<dbReference type="RefSeq" id="WP_203923746.1">
    <property type="nucleotide sequence ID" value="NZ_BONZ01000093.1"/>
</dbReference>
<evidence type="ECO:0000313" key="3">
    <source>
        <dbReference type="EMBL" id="GIH20326.1"/>
    </source>
</evidence>
<organism evidence="3 4">
    <name type="scientific">Rugosimonospora africana</name>
    <dbReference type="NCBI Taxonomy" id="556532"/>
    <lineage>
        <taxon>Bacteria</taxon>
        <taxon>Bacillati</taxon>
        <taxon>Actinomycetota</taxon>
        <taxon>Actinomycetes</taxon>
        <taxon>Micromonosporales</taxon>
        <taxon>Micromonosporaceae</taxon>
        <taxon>Rugosimonospora</taxon>
    </lineage>
</organism>
<dbReference type="AlphaFoldDB" id="A0A8J3R180"/>
<dbReference type="EMBL" id="BONZ01000093">
    <property type="protein sequence ID" value="GIH20326.1"/>
    <property type="molecule type" value="Genomic_DNA"/>
</dbReference>
<dbReference type="Proteomes" id="UP000642748">
    <property type="component" value="Unassembled WGS sequence"/>
</dbReference>
<reference evidence="3" key="1">
    <citation type="submission" date="2021-01" db="EMBL/GenBank/DDBJ databases">
        <title>Whole genome shotgun sequence of Rugosimonospora africana NBRC 104875.</title>
        <authorList>
            <person name="Komaki H."/>
            <person name="Tamura T."/>
        </authorList>
    </citation>
    <scope>NUCLEOTIDE SEQUENCE</scope>
    <source>
        <strain evidence="3">NBRC 104875</strain>
    </source>
</reference>
<dbReference type="PANTHER" id="PTHR47755">
    <property type="entry name" value="CELL DIVISION PROTEIN FTSX"/>
    <property type="match status" value="1"/>
</dbReference>
<dbReference type="Pfam" id="PF18075">
    <property type="entry name" value="FtsX_ECD"/>
    <property type="match status" value="2"/>
</dbReference>
<proteinExistence type="predicted"/>
<dbReference type="Gene3D" id="3.30.70.3040">
    <property type="match status" value="2"/>
</dbReference>
<dbReference type="PANTHER" id="PTHR47755:SF1">
    <property type="entry name" value="CELL DIVISION PROTEIN FTSX"/>
    <property type="match status" value="1"/>
</dbReference>
<feature type="chain" id="PRO_5035323383" description="FtsX extracellular domain-containing protein" evidence="1">
    <location>
        <begin position="23"/>
        <end position="235"/>
    </location>
</feature>
<gene>
    <name evidence="3" type="ORF">Raf01_84980</name>
</gene>
<dbReference type="InterPro" id="IPR004513">
    <property type="entry name" value="FtsX"/>
</dbReference>
<dbReference type="PROSITE" id="PS51257">
    <property type="entry name" value="PROKAR_LIPOPROTEIN"/>
    <property type="match status" value="1"/>
</dbReference>
<sequence length="235" mass="25190">MRRAFPIVALVLLASLAGCSQSTEHQKARLSIFLRDDVTDDQRSALNNALRATPDVQGVSFESKEEAYEKFKQQFKDAPDLVAQTDADSLPGSYQATITDGSLAEAIESTFVGKPGVLDMSVDLTLTKVPATEGVVVRVSPDITADQRTALERAIRALRQAKPARFESADAAYARLKEACKGQPALAKALRRDALGPSYRFSFTFTKSAAGDPPGITLGRLAGVDDVFTVPVSAL</sequence>
<dbReference type="GO" id="GO:0051301">
    <property type="term" value="P:cell division"/>
    <property type="evidence" value="ECO:0007669"/>
    <property type="project" value="InterPro"/>
</dbReference>
<dbReference type="SUPFAM" id="SSF54626">
    <property type="entry name" value="Chalcone isomerase"/>
    <property type="match status" value="1"/>
</dbReference>
<dbReference type="InterPro" id="IPR040690">
    <property type="entry name" value="FtsX_ECD"/>
</dbReference>
<dbReference type="InterPro" id="IPR036298">
    <property type="entry name" value="Chalcone_isomerase_sf"/>
</dbReference>